<dbReference type="Gene3D" id="1.20.5.1150">
    <property type="entry name" value="Ribosomal protein S8"/>
    <property type="match status" value="1"/>
</dbReference>
<protein>
    <recommendedName>
        <fullName evidence="4 5">Small ribosomal subunit protein bS21</fullName>
    </recommendedName>
</protein>
<dbReference type="Proteomes" id="UP000176299">
    <property type="component" value="Unassembled WGS sequence"/>
</dbReference>
<sequence>MAIVKANEGESADSLIRKFNKKVQQEGILTELRRREFYEKPSVQRKKAKEALERKLRYRQNE</sequence>
<evidence type="ECO:0000256" key="6">
    <source>
        <dbReference type="RuleBase" id="RU000667"/>
    </source>
</evidence>
<evidence type="ECO:0000256" key="3">
    <source>
        <dbReference type="ARBA" id="ARBA00023274"/>
    </source>
</evidence>
<dbReference type="NCBIfam" id="TIGR00030">
    <property type="entry name" value="S21p"/>
    <property type="match status" value="1"/>
</dbReference>
<evidence type="ECO:0000256" key="1">
    <source>
        <dbReference type="ARBA" id="ARBA00006640"/>
    </source>
</evidence>
<name>A0A1G1W343_9BACT</name>
<organism evidence="7 8">
    <name type="scientific">Candidatus Woykebacteria bacterium GWA1_44_8</name>
    <dbReference type="NCBI Taxonomy" id="1802591"/>
    <lineage>
        <taxon>Bacteria</taxon>
        <taxon>Candidatus Woykeibacteriota</taxon>
    </lineage>
</organism>
<keyword evidence="2 5" id="KW-0689">Ribosomal protein</keyword>
<dbReference type="HAMAP" id="MF_00358">
    <property type="entry name" value="Ribosomal_bS21"/>
    <property type="match status" value="1"/>
</dbReference>
<dbReference type="Pfam" id="PF01165">
    <property type="entry name" value="Ribosomal_S21"/>
    <property type="match status" value="1"/>
</dbReference>
<dbReference type="EMBL" id="MHCN01000009">
    <property type="protein sequence ID" value="OGY22109.1"/>
    <property type="molecule type" value="Genomic_DNA"/>
</dbReference>
<evidence type="ECO:0000256" key="2">
    <source>
        <dbReference type="ARBA" id="ARBA00022980"/>
    </source>
</evidence>
<dbReference type="PRINTS" id="PR00976">
    <property type="entry name" value="RIBOSOMALS21"/>
</dbReference>
<dbReference type="AlphaFoldDB" id="A0A1G1W343"/>
<dbReference type="InterPro" id="IPR038380">
    <property type="entry name" value="Ribosomal_bS21_sf"/>
</dbReference>
<evidence type="ECO:0000313" key="7">
    <source>
        <dbReference type="EMBL" id="OGY22109.1"/>
    </source>
</evidence>
<comment type="caution">
    <text evidence="7">The sequence shown here is derived from an EMBL/GenBank/DDBJ whole genome shotgun (WGS) entry which is preliminary data.</text>
</comment>
<keyword evidence="3 5" id="KW-0687">Ribonucleoprotein</keyword>
<gene>
    <name evidence="5" type="primary">rpsU</name>
    <name evidence="7" type="ORF">A2113_02785</name>
</gene>
<evidence type="ECO:0000313" key="8">
    <source>
        <dbReference type="Proteomes" id="UP000176299"/>
    </source>
</evidence>
<accession>A0A1G1W343</accession>
<proteinExistence type="inferred from homology"/>
<dbReference type="GO" id="GO:0005840">
    <property type="term" value="C:ribosome"/>
    <property type="evidence" value="ECO:0007669"/>
    <property type="project" value="UniProtKB-KW"/>
</dbReference>
<dbReference type="InterPro" id="IPR001911">
    <property type="entry name" value="Ribosomal_bS21"/>
</dbReference>
<reference evidence="7 8" key="1">
    <citation type="journal article" date="2016" name="Nat. Commun.">
        <title>Thousands of microbial genomes shed light on interconnected biogeochemical processes in an aquifer system.</title>
        <authorList>
            <person name="Anantharaman K."/>
            <person name="Brown C.T."/>
            <person name="Hug L.A."/>
            <person name="Sharon I."/>
            <person name="Castelle C.J."/>
            <person name="Probst A.J."/>
            <person name="Thomas B.C."/>
            <person name="Singh A."/>
            <person name="Wilkins M.J."/>
            <person name="Karaoz U."/>
            <person name="Brodie E.L."/>
            <person name="Williams K.H."/>
            <person name="Hubbard S.S."/>
            <person name="Banfield J.F."/>
        </authorList>
    </citation>
    <scope>NUCLEOTIDE SEQUENCE [LARGE SCALE GENOMIC DNA]</scope>
</reference>
<evidence type="ECO:0000256" key="5">
    <source>
        <dbReference type="HAMAP-Rule" id="MF_00358"/>
    </source>
</evidence>
<dbReference type="PANTHER" id="PTHR21109:SF0">
    <property type="entry name" value="SMALL RIBOSOMAL SUBUNIT PROTEIN BS21M"/>
    <property type="match status" value="1"/>
</dbReference>
<dbReference type="GO" id="GO:0006412">
    <property type="term" value="P:translation"/>
    <property type="evidence" value="ECO:0007669"/>
    <property type="project" value="UniProtKB-UniRule"/>
</dbReference>
<dbReference type="PANTHER" id="PTHR21109">
    <property type="entry name" value="MITOCHONDRIAL 28S RIBOSOMAL PROTEIN S21"/>
    <property type="match status" value="1"/>
</dbReference>
<dbReference type="GO" id="GO:0003735">
    <property type="term" value="F:structural constituent of ribosome"/>
    <property type="evidence" value="ECO:0007669"/>
    <property type="project" value="InterPro"/>
</dbReference>
<dbReference type="STRING" id="1802591.A2113_02785"/>
<comment type="similarity">
    <text evidence="1 5 6">Belongs to the bacterial ribosomal protein bS21 family.</text>
</comment>
<evidence type="ECO:0000256" key="4">
    <source>
        <dbReference type="ARBA" id="ARBA00035135"/>
    </source>
</evidence>
<dbReference type="GO" id="GO:1990904">
    <property type="term" value="C:ribonucleoprotein complex"/>
    <property type="evidence" value="ECO:0007669"/>
    <property type="project" value="UniProtKB-KW"/>
</dbReference>